<name>A0A6B3LCX3_9BACT</name>
<dbReference type="NCBIfam" id="TIGR00016">
    <property type="entry name" value="ackA"/>
    <property type="match status" value="1"/>
</dbReference>
<dbReference type="EMBL" id="CP066776">
    <property type="protein sequence ID" value="QQL45992.1"/>
    <property type="molecule type" value="Genomic_DNA"/>
</dbReference>
<evidence type="ECO:0000256" key="7">
    <source>
        <dbReference type="ARBA" id="ARBA00022840"/>
    </source>
</evidence>
<sequence>MAILVINCGSSSVKFAVFEQGSAEALVTGIVDQIGSANVGGSYKLNDGTKQKITCQVGADHTAVLAAILDALKADEALQNVAITAVGHRVVHGGEKFAEPVLIDADVLAGIRELSSLAPLHNPANADGIEAASTLFPGVPQVAVFDTAFHQTIPPHVFRYAVPDALYHEHNVRRYGFHGTSHDYVSAETIRKYDLDPVRAKVLVAHLGNGCSATAVVGGRSCDTTMGITPLEGLMMGTRSGNVDPNLHSYLAENTGMSLDEITEMLNKKSGFAGLSGISNDLRELAVAYEEGHGGARLAVEVFCFRLARELAGLTVSLDGVPDAIAFTGGIGENSKLVREKTVRYLKFLGCELDVARNEVNGGDSNGVISVEGSKGPLIAVVATNEELAIAEATAEVAQPEGN</sequence>
<evidence type="ECO:0000313" key="11">
    <source>
        <dbReference type="EMBL" id="QQL45992.1"/>
    </source>
</evidence>
<evidence type="ECO:0000256" key="6">
    <source>
        <dbReference type="ARBA" id="ARBA00022777"/>
    </source>
</evidence>
<dbReference type="PROSITE" id="PS01076">
    <property type="entry name" value="ACETATE_KINASE_2"/>
    <property type="match status" value="1"/>
</dbReference>
<evidence type="ECO:0000256" key="2">
    <source>
        <dbReference type="ARBA" id="ARBA00022490"/>
    </source>
</evidence>
<proteinExistence type="inferred from homology"/>
<gene>
    <name evidence="9" type="primary">ackA</name>
    <name evidence="11" type="ORF">G3M56_005280</name>
</gene>
<comment type="function">
    <text evidence="9">Catalyzes the formation of acetyl phosphate from acetate and ATP. Can also catalyze the reverse reaction.</text>
</comment>
<keyword evidence="7 9" id="KW-0067">ATP-binding</keyword>
<dbReference type="UniPathway" id="UPA00340">
    <property type="reaction ID" value="UER00458"/>
</dbReference>
<keyword evidence="2 9" id="KW-0963">Cytoplasm</keyword>
<comment type="subunit">
    <text evidence="9">Homodimer.</text>
</comment>
<feature type="binding site" evidence="9">
    <location>
        <begin position="330"/>
        <end position="334"/>
    </location>
    <ligand>
        <name>ATP</name>
        <dbReference type="ChEBI" id="CHEBI:30616"/>
    </ligand>
</feature>
<keyword evidence="6 9" id="KW-0418">Kinase</keyword>
<accession>A0A6B3LCX3</accession>
<evidence type="ECO:0000256" key="3">
    <source>
        <dbReference type="ARBA" id="ARBA00022679"/>
    </source>
</evidence>
<keyword evidence="12" id="KW-1185">Reference proteome</keyword>
<evidence type="ECO:0000313" key="12">
    <source>
        <dbReference type="Proteomes" id="UP000475117"/>
    </source>
</evidence>
<dbReference type="PIRSF" id="PIRSF000722">
    <property type="entry name" value="Acetate_prop_kin"/>
    <property type="match status" value="1"/>
</dbReference>
<evidence type="ECO:0000256" key="4">
    <source>
        <dbReference type="ARBA" id="ARBA00022723"/>
    </source>
</evidence>
<comment type="cofactor">
    <cofactor evidence="9">
        <name>Mg(2+)</name>
        <dbReference type="ChEBI" id="CHEBI:18420"/>
    </cofactor>
    <cofactor evidence="9">
        <name>Mn(2+)</name>
        <dbReference type="ChEBI" id="CHEBI:29035"/>
    </cofactor>
    <text evidence="9">Mg(2+). Can also accept Mn(2+).</text>
</comment>
<keyword evidence="4 9" id="KW-0479">Metal-binding</keyword>
<reference evidence="11 12" key="1">
    <citation type="submission" date="2020-12" db="EMBL/GenBank/DDBJ databases">
        <title>Sulforoseuscoccus oceanibium gen. nov., sp. nov., a representative of the phylum Verrucomicrobia with special cytoplasmic membrane, and proposal of Sulforoseuscoccusaceae fam. nov.</title>
        <authorList>
            <person name="Xi F."/>
        </authorList>
    </citation>
    <scope>NUCLEOTIDE SEQUENCE [LARGE SCALE GENOMIC DNA]</scope>
    <source>
        <strain evidence="11 12">T37</strain>
    </source>
</reference>
<feature type="site" description="Transition state stabilizer" evidence="9">
    <location>
        <position position="178"/>
    </location>
</feature>
<dbReference type="SUPFAM" id="SSF53067">
    <property type="entry name" value="Actin-like ATPase domain"/>
    <property type="match status" value="2"/>
</dbReference>
<dbReference type="PANTHER" id="PTHR21060:SF21">
    <property type="entry name" value="ACETATE KINASE"/>
    <property type="match status" value="1"/>
</dbReference>
<dbReference type="RefSeq" id="WP_164364189.1">
    <property type="nucleotide sequence ID" value="NZ_CP066776.1"/>
</dbReference>
<feature type="site" description="Transition state stabilizer" evidence="9">
    <location>
        <position position="239"/>
    </location>
</feature>
<keyword evidence="5 9" id="KW-0547">Nucleotide-binding</keyword>
<dbReference type="PROSITE" id="PS01075">
    <property type="entry name" value="ACETATE_KINASE_1"/>
    <property type="match status" value="1"/>
</dbReference>
<dbReference type="AlphaFoldDB" id="A0A6B3LCX3"/>
<keyword evidence="8 9" id="KW-0460">Magnesium</keyword>
<dbReference type="CDD" id="cd24010">
    <property type="entry name" value="ASKHA_NBD_AcK_PK"/>
    <property type="match status" value="1"/>
</dbReference>
<feature type="binding site" evidence="9">
    <location>
        <position position="14"/>
    </location>
    <ligand>
        <name>ATP</name>
        <dbReference type="ChEBI" id="CHEBI:30616"/>
    </ligand>
</feature>
<feature type="binding site" evidence="9">
    <location>
        <begin position="281"/>
        <end position="283"/>
    </location>
    <ligand>
        <name>ATP</name>
        <dbReference type="ChEBI" id="CHEBI:30616"/>
    </ligand>
</feature>
<dbReference type="GO" id="GO:0005829">
    <property type="term" value="C:cytosol"/>
    <property type="evidence" value="ECO:0007669"/>
    <property type="project" value="TreeGrafter"/>
</dbReference>
<comment type="subcellular location">
    <subcellularLocation>
        <location evidence="9">Cytoplasm</location>
    </subcellularLocation>
</comment>
<protein>
    <recommendedName>
        <fullName evidence="9">Acetate kinase</fullName>
        <ecNumber evidence="9">2.7.2.1</ecNumber>
    </recommendedName>
    <alternativeName>
        <fullName evidence="9">Acetokinase</fullName>
    </alternativeName>
</protein>
<comment type="pathway">
    <text evidence="9">Metabolic intermediate biosynthesis; acetyl-CoA biosynthesis; acetyl-CoA from acetate: step 1/2.</text>
</comment>
<evidence type="ECO:0000256" key="1">
    <source>
        <dbReference type="ARBA" id="ARBA00008748"/>
    </source>
</evidence>
<evidence type="ECO:0000256" key="5">
    <source>
        <dbReference type="ARBA" id="ARBA00022741"/>
    </source>
</evidence>
<dbReference type="InterPro" id="IPR000890">
    <property type="entry name" value="Aliphatic_acid_kin_short-chain"/>
</dbReference>
<dbReference type="GO" id="GO:0006085">
    <property type="term" value="P:acetyl-CoA biosynthetic process"/>
    <property type="evidence" value="ECO:0007669"/>
    <property type="project" value="UniProtKB-UniRule"/>
</dbReference>
<dbReference type="Pfam" id="PF00871">
    <property type="entry name" value="Acetate_kinase"/>
    <property type="match status" value="1"/>
</dbReference>
<dbReference type="KEGG" id="soa:G3M56_005280"/>
<keyword evidence="3 9" id="KW-0808">Transferase</keyword>
<dbReference type="PRINTS" id="PR00471">
    <property type="entry name" value="ACETATEKNASE"/>
</dbReference>
<feature type="binding site" evidence="9">
    <location>
        <position position="7"/>
    </location>
    <ligand>
        <name>Mg(2+)</name>
        <dbReference type="ChEBI" id="CHEBI:18420"/>
    </ligand>
</feature>
<dbReference type="EC" id="2.7.2.1" evidence="9"/>
<evidence type="ECO:0000256" key="8">
    <source>
        <dbReference type="ARBA" id="ARBA00022842"/>
    </source>
</evidence>
<feature type="binding site" evidence="9">
    <location>
        <begin position="206"/>
        <end position="210"/>
    </location>
    <ligand>
        <name>ATP</name>
        <dbReference type="ChEBI" id="CHEBI:30616"/>
    </ligand>
</feature>
<dbReference type="Proteomes" id="UP000475117">
    <property type="component" value="Chromosome"/>
</dbReference>
<dbReference type="InterPro" id="IPR043129">
    <property type="entry name" value="ATPase_NBD"/>
</dbReference>
<dbReference type="InterPro" id="IPR004372">
    <property type="entry name" value="Ac/propionate_kinase"/>
</dbReference>
<feature type="binding site" evidence="9">
    <location>
        <position position="386"/>
    </location>
    <ligand>
        <name>Mg(2+)</name>
        <dbReference type="ChEBI" id="CHEBI:18420"/>
    </ligand>
</feature>
<dbReference type="GO" id="GO:0006083">
    <property type="term" value="P:acetate metabolic process"/>
    <property type="evidence" value="ECO:0007669"/>
    <property type="project" value="TreeGrafter"/>
</dbReference>
<dbReference type="GO" id="GO:0008776">
    <property type="term" value="F:acetate kinase activity"/>
    <property type="evidence" value="ECO:0007669"/>
    <property type="project" value="UniProtKB-UniRule"/>
</dbReference>
<feature type="binding site" evidence="9">
    <location>
        <position position="89"/>
    </location>
    <ligand>
        <name>substrate</name>
    </ligand>
</feature>
<dbReference type="GO" id="GO:0000287">
    <property type="term" value="F:magnesium ion binding"/>
    <property type="evidence" value="ECO:0007669"/>
    <property type="project" value="UniProtKB-UniRule"/>
</dbReference>
<organism evidence="11 12">
    <name type="scientific">Sulfuriroseicoccus oceanibius</name>
    <dbReference type="NCBI Taxonomy" id="2707525"/>
    <lineage>
        <taxon>Bacteria</taxon>
        <taxon>Pseudomonadati</taxon>
        <taxon>Verrucomicrobiota</taxon>
        <taxon>Verrucomicrobiia</taxon>
        <taxon>Verrucomicrobiales</taxon>
        <taxon>Verrucomicrobiaceae</taxon>
        <taxon>Sulfuriroseicoccus</taxon>
    </lineage>
</organism>
<dbReference type="HAMAP" id="MF_00020">
    <property type="entry name" value="Acetate_kinase"/>
    <property type="match status" value="1"/>
</dbReference>
<comment type="similarity">
    <text evidence="1 9 10">Belongs to the acetokinase family.</text>
</comment>
<dbReference type="GO" id="GO:0005524">
    <property type="term" value="F:ATP binding"/>
    <property type="evidence" value="ECO:0007669"/>
    <property type="project" value="UniProtKB-KW"/>
</dbReference>
<evidence type="ECO:0000256" key="10">
    <source>
        <dbReference type="RuleBase" id="RU003835"/>
    </source>
</evidence>
<evidence type="ECO:0000256" key="9">
    <source>
        <dbReference type="HAMAP-Rule" id="MF_00020"/>
    </source>
</evidence>
<dbReference type="Gene3D" id="3.30.420.40">
    <property type="match status" value="2"/>
</dbReference>
<comment type="catalytic activity">
    <reaction evidence="9">
        <text>acetate + ATP = acetyl phosphate + ADP</text>
        <dbReference type="Rhea" id="RHEA:11352"/>
        <dbReference type="ChEBI" id="CHEBI:22191"/>
        <dbReference type="ChEBI" id="CHEBI:30089"/>
        <dbReference type="ChEBI" id="CHEBI:30616"/>
        <dbReference type="ChEBI" id="CHEBI:456216"/>
        <dbReference type="EC" id="2.7.2.1"/>
    </reaction>
</comment>
<dbReference type="InterPro" id="IPR023865">
    <property type="entry name" value="Aliphatic_acid_kinase_CS"/>
</dbReference>
<feature type="active site" description="Proton donor/acceptor" evidence="9">
    <location>
        <position position="146"/>
    </location>
</feature>
<dbReference type="PANTHER" id="PTHR21060">
    <property type="entry name" value="ACETATE KINASE"/>
    <property type="match status" value="1"/>
</dbReference>